<reference evidence="4" key="1">
    <citation type="submission" date="2016-10" db="EMBL/GenBank/DDBJ databases">
        <authorList>
            <person name="Varghese N."/>
            <person name="Submissions S."/>
        </authorList>
    </citation>
    <scope>NUCLEOTIDE SEQUENCE [LARGE SCALE GENOMIC DNA]</scope>
    <source>
        <strain evidence="4">DSM 4771</strain>
    </source>
</reference>
<dbReference type="InterPro" id="IPR005151">
    <property type="entry name" value="Tail-specific_protease"/>
</dbReference>
<dbReference type="InterPro" id="IPR001478">
    <property type="entry name" value="PDZ"/>
</dbReference>
<dbReference type="GO" id="GO:0006508">
    <property type="term" value="P:proteolysis"/>
    <property type="evidence" value="ECO:0007669"/>
    <property type="project" value="UniProtKB-KW"/>
</dbReference>
<dbReference type="InterPro" id="IPR041489">
    <property type="entry name" value="PDZ_6"/>
</dbReference>
<keyword evidence="4" id="KW-1185">Reference proteome</keyword>
<dbReference type="PANTHER" id="PTHR32060:SF22">
    <property type="entry name" value="CARBOXYL-TERMINAL-PROCESSING PEPTIDASE 3, CHLOROPLASTIC"/>
    <property type="match status" value="1"/>
</dbReference>
<dbReference type="SUPFAM" id="SSF52096">
    <property type="entry name" value="ClpP/crotonase"/>
    <property type="match status" value="1"/>
</dbReference>
<feature type="chain" id="PRO_5011455606" evidence="1">
    <location>
        <begin position="24"/>
        <end position="445"/>
    </location>
</feature>
<keyword evidence="3" id="KW-0645">Protease</keyword>
<dbReference type="Gene3D" id="3.30.750.44">
    <property type="match status" value="1"/>
</dbReference>
<dbReference type="GO" id="GO:0004175">
    <property type="term" value="F:endopeptidase activity"/>
    <property type="evidence" value="ECO:0007669"/>
    <property type="project" value="TreeGrafter"/>
</dbReference>
<name>A0A1G8S0S7_9BACI</name>
<dbReference type="GO" id="GO:0008236">
    <property type="term" value="F:serine-type peptidase activity"/>
    <property type="evidence" value="ECO:0007669"/>
    <property type="project" value="InterPro"/>
</dbReference>
<dbReference type="CDD" id="cd06782">
    <property type="entry name" value="cpPDZ_CPP-like"/>
    <property type="match status" value="1"/>
</dbReference>
<dbReference type="RefSeq" id="WP_176757437.1">
    <property type="nucleotide sequence ID" value="NZ_FNEV01000003.1"/>
</dbReference>
<dbReference type="Proteomes" id="UP000199225">
    <property type="component" value="Unassembled WGS sequence"/>
</dbReference>
<feature type="domain" description="PDZ" evidence="2">
    <location>
        <begin position="73"/>
        <end position="147"/>
    </location>
</feature>
<accession>A0A1G8S0S7</accession>
<evidence type="ECO:0000259" key="2">
    <source>
        <dbReference type="PROSITE" id="PS50106"/>
    </source>
</evidence>
<dbReference type="Pfam" id="PF17820">
    <property type="entry name" value="PDZ_6"/>
    <property type="match status" value="1"/>
</dbReference>
<evidence type="ECO:0000256" key="1">
    <source>
        <dbReference type="SAM" id="SignalP"/>
    </source>
</evidence>
<evidence type="ECO:0000313" key="3">
    <source>
        <dbReference type="EMBL" id="SDJ22828.1"/>
    </source>
</evidence>
<proteinExistence type="predicted"/>
<dbReference type="STRING" id="86666.SAMN04490247_1194"/>
<dbReference type="SMART" id="SM00228">
    <property type="entry name" value="PDZ"/>
    <property type="match status" value="1"/>
</dbReference>
<gene>
    <name evidence="3" type="ORF">SAMN04490247_1194</name>
</gene>
<evidence type="ECO:0000313" key="4">
    <source>
        <dbReference type="Proteomes" id="UP000199225"/>
    </source>
</evidence>
<dbReference type="SMART" id="SM00245">
    <property type="entry name" value="TSPc"/>
    <property type="match status" value="1"/>
</dbReference>
<protein>
    <submittedName>
        <fullName evidence="3">Carboxyl-terminal processing protease</fullName>
    </submittedName>
</protein>
<dbReference type="Gene3D" id="3.90.226.10">
    <property type="entry name" value="2-enoyl-CoA Hydratase, Chain A, domain 1"/>
    <property type="match status" value="1"/>
</dbReference>
<dbReference type="PROSITE" id="PS50106">
    <property type="entry name" value="PDZ"/>
    <property type="match status" value="1"/>
</dbReference>
<sequence length="445" mass="50140">MLKSRIPLILLCILFLIPSTLSAQTEQDAKQFISENYVEEISPELLDRPLEEILQNLDRYSRYLTKKELEQVYNSIDQELQGIGITLKNRIIQEVLPESPASEKGLKPGDEIIEVNDIELTTETPEELITMLKGEKGTTVSLTLKRNGDTYSTTLIRKTLTLPSVTFHRLAGNIGHLRIHTFSRTLAQEISSIVTEEEVEHWLIDIRNNAGGYVRTARQIAGFFPQVENAVQIRNHSTTELLSSLPQKETFEESSSLLINGGSASASEIMAGFYKDYEVGPLYGSTTYGKGLMQRPYYLDNEDGFLLSTHYIESPYGKRFNNTGIEPDHVTYLPLIDSHYEALETVTDYRPFPEMNQVSPDKTFEILLNKQADVISLTNHTTLFQLGGEEVEFDLSASSENEHAYELTPSLLVPGSEYTLVIEEGWTSSDGDQAQQGVIKRFNVK</sequence>
<dbReference type="Gene3D" id="2.30.42.10">
    <property type="match status" value="1"/>
</dbReference>
<dbReference type="InterPro" id="IPR029045">
    <property type="entry name" value="ClpP/crotonase-like_dom_sf"/>
</dbReference>
<feature type="signal peptide" evidence="1">
    <location>
        <begin position="1"/>
        <end position="23"/>
    </location>
</feature>
<dbReference type="AlphaFoldDB" id="A0A1G8S0S7"/>
<dbReference type="SUPFAM" id="SSF50156">
    <property type="entry name" value="PDZ domain-like"/>
    <property type="match status" value="1"/>
</dbReference>
<keyword evidence="1" id="KW-0732">Signal</keyword>
<dbReference type="InterPro" id="IPR036034">
    <property type="entry name" value="PDZ_sf"/>
</dbReference>
<dbReference type="PANTHER" id="PTHR32060">
    <property type="entry name" value="TAIL-SPECIFIC PROTEASE"/>
    <property type="match status" value="1"/>
</dbReference>
<organism evidence="3 4">
    <name type="scientific">Salimicrobium halophilum</name>
    <dbReference type="NCBI Taxonomy" id="86666"/>
    <lineage>
        <taxon>Bacteria</taxon>
        <taxon>Bacillati</taxon>
        <taxon>Bacillota</taxon>
        <taxon>Bacilli</taxon>
        <taxon>Bacillales</taxon>
        <taxon>Bacillaceae</taxon>
        <taxon>Salimicrobium</taxon>
    </lineage>
</organism>
<dbReference type="Pfam" id="PF03572">
    <property type="entry name" value="Peptidase_S41"/>
    <property type="match status" value="1"/>
</dbReference>
<dbReference type="EMBL" id="FNEV01000003">
    <property type="protein sequence ID" value="SDJ22828.1"/>
    <property type="molecule type" value="Genomic_DNA"/>
</dbReference>
<keyword evidence="3" id="KW-0378">Hydrolase</keyword>